<keyword evidence="1" id="KW-0812">Transmembrane</keyword>
<accession>A0ABQ6HDP8</accession>
<keyword evidence="1" id="KW-0472">Membrane</keyword>
<keyword evidence="1" id="KW-1133">Transmembrane helix</keyword>
<proteinExistence type="predicted"/>
<sequence length="149" mass="17361">MMCYPYFSNKNGLFGFKVLRLIFIFYMVSNIFVGSCYAQSKITFATHTKPPLSQYLFEVQSRVFEKLGFQVEVLELPGRRVFKMVNSGKLDGDLCRVGNILSISDDNVSNYRKIDEAVVETRISLITKANVEIEQVNWKYVNTKKWHFY</sequence>
<protein>
    <recommendedName>
        <fullName evidence="4">SsuA/THI5-like domain-containing protein</fullName>
    </recommendedName>
</protein>
<reference evidence="2 3" key="1">
    <citation type="submission" date="2023-03" db="EMBL/GenBank/DDBJ databases">
        <title>Thalassotalea loyana LMG 22536T draft genome sequence.</title>
        <authorList>
            <person name="Sawabe T."/>
        </authorList>
    </citation>
    <scope>NUCLEOTIDE SEQUENCE [LARGE SCALE GENOMIC DNA]</scope>
    <source>
        <strain evidence="2 3">LMG 22536</strain>
    </source>
</reference>
<gene>
    <name evidence="2" type="ORF">tloyanaT_23520</name>
</gene>
<feature type="transmembrane region" description="Helical" evidence="1">
    <location>
        <begin position="12"/>
        <end position="33"/>
    </location>
</feature>
<evidence type="ECO:0000313" key="3">
    <source>
        <dbReference type="Proteomes" id="UP001157134"/>
    </source>
</evidence>
<evidence type="ECO:0008006" key="4">
    <source>
        <dbReference type="Google" id="ProtNLM"/>
    </source>
</evidence>
<evidence type="ECO:0000256" key="1">
    <source>
        <dbReference type="SAM" id="Phobius"/>
    </source>
</evidence>
<comment type="caution">
    <text evidence="2">The sequence shown here is derived from an EMBL/GenBank/DDBJ whole genome shotgun (WGS) entry which is preliminary data.</text>
</comment>
<name>A0ABQ6HDP8_9GAMM</name>
<dbReference type="Proteomes" id="UP001157134">
    <property type="component" value="Unassembled WGS sequence"/>
</dbReference>
<dbReference type="EMBL" id="BSSV01000005">
    <property type="protein sequence ID" value="GLX86099.1"/>
    <property type="molecule type" value="Genomic_DNA"/>
</dbReference>
<organism evidence="2 3">
    <name type="scientific">Thalassotalea loyana</name>
    <dbReference type="NCBI Taxonomy" id="280483"/>
    <lineage>
        <taxon>Bacteria</taxon>
        <taxon>Pseudomonadati</taxon>
        <taxon>Pseudomonadota</taxon>
        <taxon>Gammaproteobacteria</taxon>
        <taxon>Alteromonadales</taxon>
        <taxon>Colwelliaceae</taxon>
        <taxon>Thalassotalea</taxon>
    </lineage>
</organism>
<evidence type="ECO:0000313" key="2">
    <source>
        <dbReference type="EMBL" id="GLX86099.1"/>
    </source>
</evidence>
<keyword evidence="3" id="KW-1185">Reference proteome</keyword>